<dbReference type="Proteomes" id="UP001497392">
    <property type="component" value="Unassembled WGS sequence"/>
</dbReference>
<keyword evidence="3 6" id="KW-0863">Zinc-finger</keyword>
<keyword evidence="8" id="KW-0812">Transmembrane</keyword>
<dbReference type="PROSITE" id="PS50089">
    <property type="entry name" value="ZF_RING_2"/>
    <property type="match status" value="1"/>
</dbReference>
<dbReference type="Pfam" id="PF12678">
    <property type="entry name" value="zf-rbx1"/>
    <property type="match status" value="1"/>
</dbReference>
<accession>A0ABP1G954</accession>
<gene>
    <name evidence="11" type="primary">g10847</name>
    <name evidence="11" type="ORF">VP750_LOCUS9726</name>
</gene>
<evidence type="ECO:0000256" key="7">
    <source>
        <dbReference type="SAM" id="MobiDB-lite"/>
    </source>
</evidence>
<comment type="pathway">
    <text evidence="1">Protein modification; protein ubiquitination.</text>
</comment>
<feature type="domain" description="RING-type" evidence="10">
    <location>
        <begin position="465"/>
        <end position="537"/>
    </location>
</feature>
<feature type="transmembrane region" description="Helical" evidence="8">
    <location>
        <begin position="241"/>
        <end position="265"/>
    </location>
</feature>
<keyword evidence="12" id="KW-1185">Reference proteome</keyword>
<dbReference type="PANTHER" id="PTHR22763">
    <property type="entry name" value="RING ZINC FINGER PROTEIN"/>
    <property type="match status" value="1"/>
</dbReference>
<keyword evidence="8" id="KW-0472">Membrane</keyword>
<keyword evidence="8" id="KW-1133">Transmembrane helix</keyword>
<feature type="chain" id="PRO_5045037542" evidence="9">
    <location>
        <begin position="25"/>
        <end position="622"/>
    </location>
</feature>
<evidence type="ECO:0000259" key="10">
    <source>
        <dbReference type="PROSITE" id="PS50089"/>
    </source>
</evidence>
<proteinExistence type="predicted"/>
<dbReference type="Gene3D" id="3.30.40.10">
    <property type="entry name" value="Zinc/RING finger domain, C3HC4 (zinc finger)"/>
    <property type="match status" value="1"/>
</dbReference>
<feature type="transmembrane region" description="Helical" evidence="8">
    <location>
        <begin position="396"/>
        <end position="429"/>
    </location>
</feature>
<keyword evidence="5" id="KW-0862">Zinc</keyword>
<feature type="signal peptide" evidence="9">
    <location>
        <begin position="1"/>
        <end position="24"/>
    </location>
</feature>
<feature type="region of interest" description="Disordered" evidence="7">
    <location>
        <begin position="559"/>
        <end position="592"/>
    </location>
</feature>
<keyword evidence="9" id="KW-0732">Signal</keyword>
<evidence type="ECO:0000256" key="4">
    <source>
        <dbReference type="ARBA" id="ARBA00022786"/>
    </source>
</evidence>
<evidence type="ECO:0000256" key="3">
    <source>
        <dbReference type="ARBA" id="ARBA00022771"/>
    </source>
</evidence>
<dbReference type="InterPro" id="IPR001841">
    <property type="entry name" value="Znf_RING"/>
</dbReference>
<name>A0ABP1G954_9CHLO</name>
<keyword evidence="2" id="KW-0479">Metal-binding</keyword>
<evidence type="ECO:0000256" key="9">
    <source>
        <dbReference type="SAM" id="SignalP"/>
    </source>
</evidence>
<comment type="caution">
    <text evidence="11">The sequence shown here is derived from an EMBL/GenBank/DDBJ whole genome shotgun (WGS) entry which is preliminary data.</text>
</comment>
<organism evidence="11 12">
    <name type="scientific">Coccomyxa viridis</name>
    <dbReference type="NCBI Taxonomy" id="1274662"/>
    <lineage>
        <taxon>Eukaryota</taxon>
        <taxon>Viridiplantae</taxon>
        <taxon>Chlorophyta</taxon>
        <taxon>core chlorophytes</taxon>
        <taxon>Trebouxiophyceae</taxon>
        <taxon>Trebouxiophyceae incertae sedis</taxon>
        <taxon>Coccomyxaceae</taxon>
        <taxon>Coccomyxa</taxon>
    </lineage>
</organism>
<protein>
    <submittedName>
        <fullName evidence="11">G10847 protein</fullName>
    </submittedName>
</protein>
<evidence type="ECO:0000256" key="2">
    <source>
        <dbReference type="ARBA" id="ARBA00022723"/>
    </source>
</evidence>
<dbReference type="EMBL" id="CAXHTA020000017">
    <property type="protein sequence ID" value="CAL5227820.1"/>
    <property type="molecule type" value="Genomic_DNA"/>
</dbReference>
<dbReference type="SMART" id="SM00184">
    <property type="entry name" value="RING"/>
    <property type="match status" value="1"/>
</dbReference>
<dbReference type="SUPFAM" id="SSF57850">
    <property type="entry name" value="RING/U-box"/>
    <property type="match status" value="1"/>
</dbReference>
<dbReference type="InterPro" id="IPR013083">
    <property type="entry name" value="Znf_RING/FYVE/PHD"/>
</dbReference>
<evidence type="ECO:0000256" key="1">
    <source>
        <dbReference type="ARBA" id="ARBA00004906"/>
    </source>
</evidence>
<keyword evidence="4" id="KW-0833">Ubl conjugation pathway</keyword>
<feature type="compositionally biased region" description="Low complexity" evidence="7">
    <location>
        <begin position="574"/>
        <end position="592"/>
    </location>
</feature>
<evidence type="ECO:0000256" key="6">
    <source>
        <dbReference type="PROSITE-ProRule" id="PRU00175"/>
    </source>
</evidence>
<evidence type="ECO:0000313" key="11">
    <source>
        <dbReference type="EMBL" id="CAL5227820.1"/>
    </source>
</evidence>
<evidence type="ECO:0000256" key="5">
    <source>
        <dbReference type="ARBA" id="ARBA00022833"/>
    </source>
</evidence>
<reference evidence="11 12" key="1">
    <citation type="submission" date="2024-06" db="EMBL/GenBank/DDBJ databases">
        <authorList>
            <person name="Kraege A."/>
            <person name="Thomma B."/>
        </authorList>
    </citation>
    <scope>NUCLEOTIDE SEQUENCE [LARGE SCALE GENOMIC DNA]</scope>
</reference>
<dbReference type="InterPro" id="IPR024766">
    <property type="entry name" value="Znf_RING_H2"/>
</dbReference>
<sequence length="622" mass="69231">MSLERGPTSWWVLSCSIWAGFVLAQKGKLGRGDILHLLWGICSASAFLHFILHVEPGFKGWGDVYYFCGADMRFCTCDFKWNLAGWRKAFILWNFILTTALGLQKLAIKVGLDGLLPGEEVVTKESFISVCWRLIPYWLNNWEQQWGAECSSMMFELPHFAIELLVVLPCVQIICARLKILALPPGQAAVPPGALAAGAGQQRAAGQPGLGRGALAPDILRGGWLPGRGQERLLPRLRANLRLLAVVIGIASIAACNALVVPLLLEGEIDRHWKSPIIRRTLERGVSAGEDGLWSMDAFAGSQLRSYSEAYRAKSCQNMGTFQRKLEKHGREIARMASAEHRELVPLVEVSLAIMRLACEKFFVLISVLATYLLFRDEAPRPARLLIRLNHRLSVLFQRVILYSFPAICWLYGAGILFSTFVSVVFWGASVQQLVESVRKNSTIVRPMGLRDATEEQIERMNNNCAVCWSEMGPPMPRAPMLLMGAGSPALASLNATPHYAPGKSLPCGHAFHEACIKQWLAQCHGQGREPTCPMCNATIELEILYRLPLPWSTRQALDNPLGPQLPPHHPVEAAEAAVQPQQQEQQRQQQQEWFDVMEEIAVGGERLQQDVPAEMPVLEQR</sequence>
<evidence type="ECO:0000256" key="8">
    <source>
        <dbReference type="SAM" id="Phobius"/>
    </source>
</evidence>
<dbReference type="InterPro" id="IPR050731">
    <property type="entry name" value="HRD1_E3_ubiq-ligases"/>
</dbReference>
<evidence type="ECO:0000313" key="12">
    <source>
        <dbReference type="Proteomes" id="UP001497392"/>
    </source>
</evidence>